<dbReference type="AlphaFoldDB" id="A0A1G7H0X9"/>
<reference evidence="2 3" key="1">
    <citation type="submission" date="2016-10" db="EMBL/GenBank/DDBJ databases">
        <authorList>
            <person name="de Groot N.N."/>
        </authorList>
    </citation>
    <scope>NUCLEOTIDE SEQUENCE [LARGE SCALE GENOMIC DNA]</scope>
    <source>
        <strain evidence="2 3">DSM 16195</strain>
    </source>
</reference>
<protein>
    <recommendedName>
        <fullName evidence="4">Lipoprotein</fullName>
    </recommendedName>
</protein>
<name>A0A1G7H0X9_9FLAO</name>
<dbReference type="OrthoDB" id="1452960at2"/>
<accession>A0A1G7H0X9</accession>
<evidence type="ECO:0000313" key="2">
    <source>
        <dbReference type="EMBL" id="SDE94067.1"/>
    </source>
</evidence>
<sequence length="162" mass="19039">MKKFVLICLFGLLSVSCTSQNNETNKTITKESEKSTIEQPKGSWKVDKEFDENGNLIRYDSIYSWSSSGRIDDFSNVDKDSLLQSFKSKFFTNFSDFEDQGFETIFSKDSLFSNHFFNDNFFGSDFGKDYMDIDKITQQLVERQKKFLEKYRSEFIKPEDEN</sequence>
<evidence type="ECO:0000256" key="1">
    <source>
        <dbReference type="SAM" id="SignalP"/>
    </source>
</evidence>
<evidence type="ECO:0000313" key="3">
    <source>
        <dbReference type="Proteomes" id="UP000199321"/>
    </source>
</evidence>
<dbReference type="Proteomes" id="UP000199321">
    <property type="component" value="Unassembled WGS sequence"/>
</dbReference>
<evidence type="ECO:0008006" key="4">
    <source>
        <dbReference type="Google" id="ProtNLM"/>
    </source>
</evidence>
<keyword evidence="3" id="KW-1185">Reference proteome</keyword>
<organism evidence="2 3">
    <name type="scientific">Ulvibacter litoralis</name>
    <dbReference type="NCBI Taxonomy" id="227084"/>
    <lineage>
        <taxon>Bacteria</taxon>
        <taxon>Pseudomonadati</taxon>
        <taxon>Bacteroidota</taxon>
        <taxon>Flavobacteriia</taxon>
        <taxon>Flavobacteriales</taxon>
        <taxon>Flavobacteriaceae</taxon>
        <taxon>Ulvibacter</taxon>
    </lineage>
</organism>
<dbReference type="EMBL" id="FNBA01000003">
    <property type="protein sequence ID" value="SDE94067.1"/>
    <property type="molecule type" value="Genomic_DNA"/>
</dbReference>
<gene>
    <name evidence="2" type="ORF">SAMN05421855_103457</name>
</gene>
<keyword evidence="1" id="KW-0732">Signal</keyword>
<feature type="chain" id="PRO_5011729678" description="Lipoprotein" evidence="1">
    <location>
        <begin position="22"/>
        <end position="162"/>
    </location>
</feature>
<proteinExistence type="predicted"/>
<dbReference type="STRING" id="227084.SAMN05421855_103457"/>
<dbReference type="PROSITE" id="PS51257">
    <property type="entry name" value="PROKAR_LIPOPROTEIN"/>
    <property type="match status" value="1"/>
</dbReference>
<dbReference type="RefSeq" id="WP_093144598.1">
    <property type="nucleotide sequence ID" value="NZ_BMWO01000005.1"/>
</dbReference>
<feature type="signal peptide" evidence="1">
    <location>
        <begin position="1"/>
        <end position="21"/>
    </location>
</feature>